<reference evidence="1" key="1">
    <citation type="journal article" date="2014" name="Int. J. Syst. Evol. Microbiol.">
        <title>Complete genome sequence of Corynebacterium casei LMG S-19264T (=DSM 44701T), isolated from a smear-ripened cheese.</title>
        <authorList>
            <consortium name="US DOE Joint Genome Institute (JGI-PGF)"/>
            <person name="Walter F."/>
            <person name="Albersmeier A."/>
            <person name="Kalinowski J."/>
            <person name="Ruckert C."/>
        </authorList>
    </citation>
    <scope>NUCLEOTIDE SEQUENCE</scope>
    <source>
        <strain evidence="1">KCTC 12710</strain>
    </source>
</reference>
<name>A0A918QU65_9FLAO</name>
<dbReference type="Proteomes" id="UP000636004">
    <property type="component" value="Unassembled WGS sequence"/>
</dbReference>
<sequence>MWDSSNNYKPQPVKLIPKDSINIILKNQRKNFLFLSFFPEMTNNEFYSIAELECKKNPRFFKKEKYYKFFDSLRVVTYHYNIKIQNDNFDFIVNPPSKFSIKLRHKREYEESKESLTKRYYDIQEKRIREAKERIESGPLAGRGRPVSINDIGLIDIDKIINIEHKYHSYFINEKFKKLANLYYDKYDGVKFDYSKYHSSKNYLENKKLNKLATLFPEKLKNTKSNVVYYEKEDLIEYIKEQMSTTKWLSHLYDSTSIDYQKYQNRDNILSEELTKIKTKLYNKTSRTTIIGLSKEDYVKSSYEFSNGKKLIFLTGSTYLKKSIEGSIIESYTFDLDYFFYEGYEKLISKRNKRELKIKKEKDSIEQKKIRDLKRKKEREEAYRLEHKKGVLEDI</sequence>
<accession>A0A918QU65</accession>
<gene>
    <name evidence="1" type="ORF">GCM10007028_06930</name>
</gene>
<protein>
    <submittedName>
        <fullName evidence="1">Uncharacterized protein</fullName>
    </submittedName>
</protein>
<reference evidence="1" key="2">
    <citation type="submission" date="2020-09" db="EMBL/GenBank/DDBJ databases">
        <authorList>
            <person name="Sun Q."/>
            <person name="Kim S."/>
        </authorList>
    </citation>
    <scope>NUCLEOTIDE SEQUENCE</scope>
    <source>
        <strain evidence="1">KCTC 12710</strain>
    </source>
</reference>
<dbReference type="EMBL" id="BMWZ01000002">
    <property type="protein sequence ID" value="GGZ72518.1"/>
    <property type="molecule type" value="Genomic_DNA"/>
</dbReference>
<comment type="caution">
    <text evidence="1">The sequence shown here is derived from an EMBL/GenBank/DDBJ whole genome shotgun (WGS) entry which is preliminary data.</text>
</comment>
<evidence type="ECO:0000313" key="1">
    <source>
        <dbReference type="EMBL" id="GGZ72518.1"/>
    </source>
</evidence>
<dbReference type="AlphaFoldDB" id="A0A918QU65"/>
<organism evidence="1 2">
    <name type="scientific">Algibacter mikhailovii</name>
    <dbReference type="NCBI Taxonomy" id="425498"/>
    <lineage>
        <taxon>Bacteria</taxon>
        <taxon>Pseudomonadati</taxon>
        <taxon>Bacteroidota</taxon>
        <taxon>Flavobacteriia</taxon>
        <taxon>Flavobacteriales</taxon>
        <taxon>Flavobacteriaceae</taxon>
        <taxon>Algibacter</taxon>
    </lineage>
</organism>
<keyword evidence="2" id="KW-1185">Reference proteome</keyword>
<proteinExistence type="predicted"/>
<evidence type="ECO:0000313" key="2">
    <source>
        <dbReference type="Proteomes" id="UP000636004"/>
    </source>
</evidence>